<dbReference type="InterPro" id="IPR015166">
    <property type="entry name" value="DUF1922"/>
</dbReference>
<gene>
    <name evidence="2" type="ORF">OU421_12025</name>
</gene>
<dbReference type="KEGG" id="mou:OU421_12025"/>
<name>A0A9X9S571_METOG</name>
<dbReference type="Pfam" id="PF09082">
    <property type="entry name" value="DUF1922"/>
    <property type="match status" value="1"/>
</dbReference>
<reference evidence="2" key="1">
    <citation type="submission" date="2022-11" db="EMBL/GenBank/DDBJ databases">
        <title>Complete genome sequence of Methanogenium organophilum DSM 3596.</title>
        <authorList>
            <person name="Chen S.-C."/>
            <person name="Lai S.-J."/>
            <person name="You Y.-T."/>
        </authorList>
    </citation>
    <scope>NUCLEOTIDE SEQUENCE</scope>
    <source>
        <strain evidence="2">DSM 3596</strain>
    </source>
</reference>
<organism evidence="2 3">
    <name type="scientific">Methanogenium organophilum</name>
    <dbReference type="NCBI Taxonomy" id="2199"/>
    <lineage>
        <taxon>Archaea</taxon>
        <taxon>Methanobacteriati</taxon>
        <taxon>Methanobacteriota</taxon>
        <taxon>Stenosarchaea group</taxon>
        <taxon>Methanomicrobia</taxon>
        <taxon>Methanomicrobiales</taxon>
        <taxon>Methanomicrobiaceae</taxon>
        <taxon>Methanogenium</taxon>
    </lineage>
</organism>
<protein>
    <submittedName>
        <fullName evidence="2">DUF1922 domain-containing protein</fullName>
    </submittedName>
</protein>
<evidence type="ECO:0000259" key="1">
    <source>
        <dbReference type="Pfam" id="PF09082"/>
    </source>
</evidence>
<sequence>MYIIVRCESCGTFTYIDRFQNWKLCPVCGETMQKSSVRKYLEVENHHDADAVVVELERYLHQNKRTDLTPDETRKLRAEYARRVSSDIH</sequence>
<dbReference type="GeneID" id="76835841"/>
<feature type="domain" description="DUF1922" evidence="1">
    <location>
        <begin position="1"/>
        <end position="56"/>
    </location>
</feature>
<dbReference type="AlphaFoldDB" id="A0A9X9S571"/>
<dbReference type="InterPro" id="IPR036304">
    <property type="entry name" value="MTH1184"/>
</dbReference>
<evidence type="ECO:0000313" key="2">
    <source>
        <dbReference type="EMBL" id="WAI01130.1"/>
    </source>
</evidence>
<keyword evidence="3" id="KW-1185">Reference proteome</keyword>
<dbReference type="RefSeq" id="WP_268186345.1">
    <property type="nucleotide sequence ID" value="NZ_CP113361.1"/>
</dbReference>
<dbReference type="EMBL" id="CP113361">
    <property type="protein sequence ID" value="WAI01130.1"/>
    <property type="molecule type" value="Genomic_DNA"/>
</dbReference>
<dbReference type="SUPFAM" id="SSF57821">
    <property type="entry name" value="Hypothetical protein MTH1184"/>
    <property type="match status" value="1"/>
</dbReference>
<evidence type="ECO:0000313" key="3">
    <source>
        <dbReference type="Proteomes" id="UP001163096"/>
    </source>
</evidence>
<accession>A0A9X9S571</accession>
<proteinExistence type="predicted"/>
<dbReference type="Gene3D" id="3.90.820.10">
    <property type="entry name" value="Structural Genomics, Unknown Function 30-nov-00 1gh9 Mol_id"/>
    <property type="match status" value="1"/>
</dbReference>
<dbReference type="Proteomes" id="UP001163096">
    <property type="component" value="Chromosome"/>
</dbReference>